<accession>A0A9W8N0Z9</accession>
<evidence type="ECO:0000259" key="2">
    <source>
        <dbReference type="PROSITE" id="PS51792"/>
    </source>
</evidence>
<dbReference type="InterPro" id="IPR034751">
    <property type="entry name" value="Yippee"/>
</dbReference>
<protein>
    <recommendedName>
        <fullName evidence="2">Yippee domain-containing protein</fullName>
    </recommendedName>
</protein>
<evidence type="ECO:0000313" key="3">
    <source>
        <dbReference type="EMBL" id="KAJ3516839.1"/>
    </source>
</evidence>
<dbReference type="Proteomes" id="UP001148786">
    <property type="component" value="Unassembled WGS sequence"/>
</dbReference>
<dbReference type="EMBL" id="JANKHO010000040">
    <property type="protein sequence ID" value="KAJ3516839.1"/>
    <property type="molecule type" value="Genomic_DNA"/>
</dbReference>
<keyword evidence="4" id="KW-1185">Reference proteome</keyword>
<name>A0A9W8N0Z9_9AGAR</name>
<dbReference type="InterPro" id="IPR039058">
    <property type="entry name" value="Yippee_fam"/>
</dbReference>
<proteinExistence type="predicted"/>
<dbReference type="PANTHER" id="PTHR13848">
    <property type="entry name" value="PROTEIN YIPPEE-LIKE CG15309-RELATED"/>
    <property type="match status" value="1"/>
</dbReference>
<organism evidence="3 4">
    <name type="scientific">Agrocybe chaxingu</name>
    <dbReference type="NCBI Taxonomy" id="84603"/>
    <lineage>
        <taxon>Eukaryota</taxon>
        <taxon>Fungi</taxon>
        <taxon>Dikarya</taxon>
        <taxon>Basidiomycota</taxon>
        <taxon>Agaricomycotina</taxon>
        <taxon>Agaricomycetes</taxon>
        <taxon>Agaricomycetidae</taxon>
        <taxon>Agaricales</taxon>
        <taxon>Agaricineae</taxon>
        <taxon>Strophariaceae</taxon>
        <taxon>Agrocybe</taxon>
    </lineage>
</organism>
<feature type="domain" description="Yippee" evidence="2">
    <location>
        <begin position="34"/>
        <end position="131"/>
    </location>
</feature>
<evidence type="ECO:0000313" key="4">
    <source>
        <dbReference type="Proteomes" id="UP001148786"/>
    </source>
</evidence>
<reference evidence="3" key="1">
    <citation type="submission" date="2022-07" db="EMBL/GenBank/DDBJ databases">
        <title>Genome Sequence of Agrocybe chaxingu.</title>
        <authorList>
            <person name="Buettner E."/>
        </authorList>
    </citation>
    <scope>NUCLEOTIDE SEQUENCE</scope>
    <source>
        <strain evidence="3">MP-N11</strain>
    </source>
</reference>
<sequence length="149" mass="16632">MSNDSNNYPSSNRRESTPRKLPAPPLAQESKRASRPLPRIPRALVSSAIPPDSRSFRGFFGKASLFTETYNVMLAKPGVQLMVTGAHTMQEVTCGICSSYLGWKIVRAHEKTESWKDGHFLMELENLYVQPDLLNPRRSSSGSDSDYSP</sequence>
<feature type="region of interest" description="Disordered" evidence="1">
    <location>
        <begin position="1"/>
        <end position="39"/>
    </location>
</feature>
<dbReference type="PROSITE" id="PS51792">
    <property type="entry name" value="YIPPEE"/>
    <property type="match status" value="1"/>
</dbReference>
<dbReference type="AlphaFoldDB" id="A0A9W8N0Z9"/>
<evidence type="ECO:0000256" key="1">
    <source>
        <dbReference type="SAM" id="MobiDB-lite"/>
    </source>
</evidence>
<dbReference type="OrthoDB" id="6407410at2759"/>
<gene>
    <name evidence="3" type="ORF">NLJ89_g873</name>
</gene>
<feature type="compositionally biased region" description="Polar residues" evidence="1">
    <location>
        <begin position="1"/>
        <end position="11"/>
    </location>
</feature>
<comment type="caution">
    <text evidence="3">The sequence shown here is derived from an EMBL/GenBank/DDBJ whole genome shotgun (WGS) entry which is preliminary data.</text>
</comment>